<gene>
    <name evidence="2" type="ORF">CTI12_AA108530</name>
</gene>
<keyword evidence="3" id="KW-1185">Reference proteome</keyword>
<protein>
    <submittedName>
        <fullName evidence="2">DUF4283 domain-containing protein</fullName>
    </submittedName>
</protein>
<evidence type="ECO:0000313" key="2">
    <source>
        <dbReference type="EMBL" id="PWA85285.1"/>
    </source>
</evidence>
<reference evidence="2 3" key="1">
    <citation type="journal article" date="2018" name="Mol. Plant">
        <title>The genome of Artemisia annua provides insight into the evolution of Asteraceae family and artemisinin biosynthesis.</title>
        <authorList>
            <person name="Shen Q."/>
            <person name="Zhang L."/>
            <person name="Liao Z."/>
            <person name="Wang S."/>
            <person name="Yan T."/>
            <person name="Shi P."/>
            <person name="Liu M."/>
            <person name="Fu X."/>
            <person name="Pan Q."/>
            <person name="Wang Y."/>
            <person name="Lv Z."/>
            <person name="Lu X."/>
            <person name="Zhang F."/>
            <person name="Jiang W."/>
            <person name="Ma Y."/>
            <person name="Chen M."/>
            <person name="Hao X."/>
            <person name="Li L."/>
            <person name="Tang Y."/>
            <person name="Lv G."/>
            <person name="Zhou Y."/>
            <person name="Sun X."/>
            <person name="Brodelius P.E."/>
            <person name="Rose J.K.C."/>
            <person name="Tang K."/>
        </authorList>
    </citation>
    <scope>NUCLEOTIDE SEQUENCE [LARGE SCALE GENOMIC DNA]</scope>
    <source>
        <strain evidence="3">cv. Huhao1</strain>
        <tissue evidence="2">Leaf</tissue>
    </source>
</reference>
<evidence type="ECO:0000313" key="3">
    <source>
        <dbReference type="Proteomes" id="UP000245207"/>
    </source>
</evidence>
<feature type="compositionally biased region" description="Basic and acidic residues" evidence="1">
    <location>
        <begin position="351"/>
        <end position="362"/>
    </location>
</feature>
<dbReference type="Proteomes" id="UP000245207">
    <property type="component" value="Unassembled WGS sequence"/>
</dbReference>
<evidence type="ECO:0000256" key="1">
    <source>
        <dbReference type="SAM" id="MobiDB-lite"/>
    </source>
</evidence>
<feature type="region of interest" description="Disordered" evidence="1">
    <location>
        <begin position="27"/>
        <end position="55"/>
    </location>
</feature>
<feature type="compositionally biased region" description="Polar residues" evidence="1">
    <location>
        <begin position="390"/>
        <end position="402"/>
    </location>
</feature>
<dbReference type="PANTHER" id="PTHR31286">
    <property type="entry name" value="GLYCINE-RICH CELL WALL STRUCTURAL PROTEIN 1.8-LIKE"/>
    <property type="match status" value="1"/>
</dbReference>
<feature type="compositionally biased region" description="Basic and acidic residues" evidence="1">
    <location>
        <begin position="370"/>
        <end position="388"/>
    </location>
</feature>
<dbReference type="InterPro" id="IPR040256">
    <property type="entry name" value="At4g02000-like"/>
</dbReference>
<dbReference type="OrthoDB" id="1002480at2759"/>
<name>A0A2U1PHP5_ARTAN</name>
<sequence length="632" mass="70618">MSQNTRPSKRQLKIHARLGDHVIGIVGASNGNKAGKTGKQGNQEEKTVDAPNGMENDAVKEGVTVVEDVVNNGTNDICMKVNEGDLKSIQEDEKRIEVEVGADIGQTSGSGNQNAEKVHANTFVTNAIANDNVKNNSDASNRSFVRKSYVDTIASKLNEEDRKLKLIPTELDSNGVEVVVALASRVGKPLVMDNVTVSMFKSRLGRVGYARVLVEVDANKELPEDIEIVYKNVENLEVYRKSAKVMYDWKPLRCYKCCVFGHCLQNCSKASSKEKKGDINGNVKGKSVENIIGTDEDGFIEAKKKKACNKGLGMNNNKVNLQQPKMVYQPKQKVNPVSKEGANSKSVNGMKKGEDDVNKSWKDVFNNGKETCKQMNGKDAKRSDELNGKQKGTQKSKGVSSANKHDVLGKYDVYDQEELNEIRNQVMVDEIISQRRVLVDDDMVRWDIDMVAYYKQKLAKLIDKRKVVSPKVCVMEQGDVFKDDTGMAKCMDENVVTGMDKGAKQSLLCNISTNDAYTRMFCSFVYAANDGCERRVLWKDLEIYRRIVGKEPWVMMGDMNVTLFPNEHSTGSSNMTSDMCKFRDCINMIEMEDLASSGLFYTWTKKTCLKLKRVMLVEFSKSLTELWGVKGL</sequence>
<dbReference type="Gene3D" id="3.60.10.10">
    <property type="entry name" value="Endonuclease/exonuclease/phosphatase"/>
    <property type="match status" value="1"/>
</dbReference>
<proteinExistence type="predicted"/>
<dbReference type="InterPro" id="IPR036691">
    <property type="entry name" value="Endo/exonu/phosph_ase_sf"/>
</dbReference>
<dbReference type="EMBL" id="PKPP01001138">
    <property type="protein sequence ID" value="PWA85285.1"/>
    <property type="molecule type" value="Genomic_DNA"/>
</dbReference>
<organism evidence="2 3">
    <name type="scientific">Artemisia annua</name>
    <name type="common">Sweet wormwood</name>
    <dbReference type="NCBI Taxonomy" id="35608"/>
    <lineage>
        <taxon>Eukaryota</taxon>
        <taxon>Viridiplantae</taxon>
        <taxon>Streptophyta</taxon>
        <taxon>Embryophyta</taxon>
        <taxon>Tracheophyta</taxon>
        <taxon>Spermatophyta</taxon>
        <taxon>Magnoliopsida</taxon>
        <taxon>eudicotyledons</taxon>
        <taxon>Gunneridae</taxon>
        <taxon>Pentapetalae</taxon>
        <taxon>asterids</taxon>
        <taxon>campanulids</taxon>
        <taxon>Asterales</taxon>
        <taxon>Asteraceae</taxon>
        <taxon>Asteroideae</taxon>
        <taxon>Anthemideae</taxon>
        <taxon>Artemisiinae</taxon>
        <taxon>Artemisia</taxon>
    </lineage>
</organism>
<accession>A0A2U1PHP5</accession>
<feature type="region of interest" description="Disordered" evidence="1">
    <location>
        <begin position="333"/>
        <end position="402"/>
    </location>
</feature>
<dbReference type="PANTHER" id="PTHR31286:SF99">
    <property type="entry name" value="DUF4283 DOMAIN-CONTAINING PROTEIN"/>
    <property type="match status" value="1"/>
</dbReference>
<comment type="caution">
    <text evidence="2">The sequence shown here is derived from an EMBL/GenBank/DDBJ whole genome shotgun (WGS) entry which is preliminary data.</text>
</comment>
<dbReference type="AlphaFoldDB" id="A0A2U1PHP5"/>
<dbReference type="SUPFAM" id="SSF56219">
    <property type="entry name" value="DNase I-like"/>
    <property type="match status" value="1"/>
</dbReference>